<dbReference type="Pfam" id="PF21822">
    <property type="entry name" value="Phage_TAC_15"/>
    <property type="match status" value="1"/>
</dbReference>
<reference evidence="1 2" key="1">
    <citation type="submission" date="2013-02" db="EMBL/GenBank/DDBJ databases">
        <title>The Genome Sequence of Acinetobacter sp. ANC 3862.</title>
        <authorList>
            <consortium name="The Broad Institute Genome Sequencing Platform"/>
            <consortium name="The Broad Institute Genome Sequencing Center for Infectious Disease"/>
            <person name="Cerqueira G."/>
            <person name="Feldgarden M."/>
            <person name="Courvalin P."/>
            <person name="Perichon B."/>
            <person name="Grillot-Courvalin C."/>
            <person name="Clermont D."/>
            <person name="Rocha E."/>
            <person name="Yoon E.-J."/>
            <person name="Nemec A."/>
            <person name="Walker B."/>
            <person name="Young S.K."/>
            <person name="Zeng Q."/>
            <person name="Gargeya S."/>
            <person name="Fitzgerald M."/>
            <person name="Haas B."/>
            <person name="Abouelleil A."/>
            <person name="Alvarado L."/>
            <person name="Arachchi H.M."/>
            <person name="Berlin A.M."/>
            <person name="Chapman S.B."/>
            <person name="Dewar J."/>
            <person name="Goldberg J."/>
            <person name="Griggs A."/>
            <person name="Gujja S."/>
            <person name="Hansen M."/>
            <person name="Howarth C."/>
            <person name="Imamovic A."/>
            <person name="Larimer J."/>
            <person name="McCowan C."/>
            <person name="Murphy C."/>
            <person name="Neiman D."/>
            <person name="Pearson M."/>
            <person name="Priest M."/>
            <person name="Roberts A."/>
            <person name="Saif S."/>
            <person name="Shea T."/>
            <person name="Sisk P."/>
            <person name="Sykes S."/>
            <person name="Wortman J."/>
            <person name="Nusbaum C."/>
            <person name="Birren B."/>
        </authorList>
    </citation>
    <scope>NUCLEOTIDE SEQUENCE [LARGE SCALE GENOMIC DNA]</scope>
    <source>
        <strain evidence="1 2">ANC 3862</strain>
    </source>
</reference>
<proteinExistence type="predicted"/>
<dbReference type="STRING" id="1217705.F900_00716"/>
<gene>
    <name evidence="1" type="ORF">F900_00716</name>
</gene>
<dbReference type="PATRIC" id="fig|1217705.3.peg.682"/>
<protein>
    <recommendedName>
        <fullName evidence="3">Bacteriophage protein</fullName>
    </recommendedName>
</protein>
<sequence length="153" mass="16871">MNNDLLEIGDYKYQIGKLNALDQLHVSRRIAPIIPTIAPLLVQLVDSGLTDLKEGESLDIDTLKNLAPSFQPFAEALAEMTDEHTEYVLSKCMSVVRRKTNDGFAAVWRGKAPAFDDMEMSEIIPLVIAVLRSSLGNFIAGLHTSQTKVTEAQ</sequence>
<evidence type="ECO:0000313" key="1">
    <source>
        <dbReference type="EMBL" id="ENX03622.1"/>
    </source>
</evidence>
<evidence type="ECO:0008006" key="3">
    <source>
        <dbReference type="Google" id="ProtNLM"/>
    </source>
</evidence>
<dbReference type="EMBL" id="APRP01000011">
    <property type="protein sequence ID" value="ENX03622.1"/>
    <property type="molecule type" value="Genomic_DNA"/>
</dbReference>
<accession>N9NLK6</accession>
<name>N9NLK6_9GAMM</name>
<comment type="caution">
    <text evidence="1">The sequence shown here is derived from an EMBL/GenBank/DDBJ whole genome shotgun (WGS) entry which is preliminary data.</text>
</comment>
<dbReference type="HOGENOM" id="CLU_124318_0_0_6"/>
<organism evidence="1 2">
    <name type="scientific">Acinetobacter modestus</name>
    <dbReference type="NCBI Taxonomy" id="1776740"/>
    <lineage>
        <taxon>Bacteria</taxon>
        <taxon>Pseudomonadati</taxon>
        <taxon>Pseudomonadota</taxon>
        <taxon>Gammaproteobacteria</taxon>
        <taxon>Moraxellales</taxon>
        <taxon>Moraxellaceae</taxon>
        <taxon>Acinetobacter</taxon>
    </lineage>
</organism>
<dbReference type="AlphaFoldDB" id="N9NLK6"/>
<dbReference type="eggNOG" id="ENOG5032ZQZ">
    <property type="taxonomic scope" value="Bacteria"/>
</dbReference>
<evidence type="ECO:0000313" key="2">
    <source>
        <dbReference type="Proteomes" id="UP000013248"/>
    </source>
</evidence>
<dbReference type="RefSeq" id="WP_005215176.1">
    <property type="nucleotide sequence ID" value="NZ_JAKZFZ010000015.1"/>
</dbReference>
<dbReference type="InterPro" id="IPR049156">
    <property type="entry name" value="Phage_chap_TAC_15-like"/>
</dbReference>
<dbReference type="Proteomes" id="UP000013248">
    <property type="component" value="Unassembled WGS sequence"/>
</dbReference>